<proteinExistence type="predicted"/>
<accession>A0AA38C403</accession>
<comment type="caution">
    <text evidence="1">The sequence shown here is derived from an EMBL/GenBank/DDBJ whole genome shotgun (WGS) entry which is preliminary data.</text>
</comment>
<feature type="non-terminal residue" evidence="1">
    <location>
        <position position="51"/>
    </location>
</feature>
<dbReference type="AlphaFoldDB" id="A0AA38C403"/>
<name>A0AA38C403_TAXCH</name>
<dbReference type="Proteomes" id="UP000824469">
    <property type="component" value="Unassembled WGS sequence"/>
</dbReference>
<evidence type="ECO:0000313" key="1">
    <source>
        <dbReference type="EMBL" id="KAH9289567.1"/>
    </source>
</evidence>
<dbReference type="EMBL" id="JAHRHJ020003813">
    <property type="protein sequence ID" value="KAH9289567.1"/>
    <property type="molecule type" value="Genomic_DNA"/>
</dbReference>
<organism evidence="1 2">
    <name type="scientific">Taxus chinensis</name>
    <name type="common">Chinese yew</name>
    <name type="synonym">Taxus wallichiana var. chinensis</name>
    <dbReference type="NCBI Taxonomy" id="29808"/>
    <lineage>
        <taxon>Eukaryota</taxon>
        <taxon>Viridiplantae</taxon>
        <taxon>Streptophyta</taxon>
        <taxon>Embryophyta</taxon>
        <taxon>Tracheophyta</taxon>
        <taxon>Spermatophyta</taxon>
        <taxon>Pinopsida</taxon>
        <taxon>Pinidae</taxon>
        <taxon>Conifers II</taxon>
        <taxon>Cupressales</taxon>
        <taxon>Taxaceae</taxon>
        <taxon>Taxus</taxon>
    </lineage>
</organism>
<gene>
    <name evidence="1" type="ORF">KI387_033684</name>
</gene>
<feature type="non-terminal residue" evidence="1">
    <location>
        <position position="1"/>
    </location>
</feature>
<evidence type="ECO:0000313" key="2">
    <source>
        <dbReference type="Proteomes" id="UP000824469"/>
    </source>
</evidence>
<keyword evidence="2" id="KW-1185">Reference proteome</keyword>
<reference evidence="1 2" key="1">
    <citation type="journal article" date="2021" name="Nat. Plants">
        <title>The Taxus genome provides insights into paclitaxel biosynthesis.</title>
        <authorList>
            <person name="Xiong X."/>
            <person name="Gou J."/>
            <person name="Liao Q."/>
            <person name="Li Y."/>
            <person name="Zhou Q."/>
            <person name="Bi G."/>
            <person name="Li C."/>
            <person name="Du R."/>
            <person name="Wang X."/>
            <person name="Sun T."/>
            <person name="Guo L."/>
            <person name="Liang H."/>
            <person name="Lu P."/>
            <person name="Wu Y."/>
            <person name="Zhang Z."/>
            <person name="Ro D.K."/>
            <person name="Shang Y."/>
            <person name="Huang S."/>
            <person name="Yan J."/>
        </authorList>
    </citation>
    <scope>NUCLEOTIDE SEQUENCE [LARGE SCALE GENOMIC DNA]</scope>
    <source>
        <strain evidence="1">Ta-2019</strain>
    </source>
</reference>
<sequence>IVQYLFEHQEVYICYAIGILLGHIIYKEGLLVDPAKVAVIISLKEPTSQSE</sequence>
<protein>
    <submittedName>
        <fullName evidence="1">Uncharacterized protein</fullName>
    </submittedName>
</protein>